<accession>A0A1I3K2S6</accession>
<comment type="similarity">
    <text evidence="1">Belongs to the UPF0340 family.</text>
</comment>
<dbReference type="InterPro" id="IPR028345">
    <property type="entry name" value="Antibiotic_NAT-like"/>
</dbReference>
<dbReference type="SUPFAM" id="SSF110710">
    <property type="entry name" value="TTHA0583/YokD-like"/>
    <property type="match status" value="1"/>
</dbReference>
<sequence length="190" mass="20885">MKWEKITEEVQSVIHDLLQAMPLDDRHLLVFGVSTSEVAGKRIGTEGSDEIAGALFEGIRQVQEQFGFHLAFQCCEHLNRAVVVERKTAEKFGFVEVTAIPVPHAGGAMASYAFRHLHDAVLVEEVRADAGIDIGDTLIGMHLKPVAVPVRPKLRQIGEAHVTMAKTRPKLIGGARAVYVLENNQNQENS</sequence>
<dbReference type="RefSeq" id="WP_425263898.1">
    <property type="nucleotide sequence ID" value="NZ_FORR01000001.1"/>
</dbReference>
<dbReference type="HAMAP" id="MF_00800">
    <property type="entry name" value="UPF0340"/>
    <property type="match status" value="1"/>
</dbReference>
<evidence type="ECO:0000313" key="2">
    <source>
        <dbReference type="EMBL" id="SFI66782.1"/>
    </source>
</evidence>
<proteinExistence type="inferred from homology"/>
<dbReference type="Proteomes" id="UP000199545">
    <property type="component" value="Unassembled WGS sequence"/>
</dbReference>
<evidence type="ECO:0000313" key="3">
    <source>
        <dbReference type="Proteomes" id="UP000199545"/>
    </source>
</evidence>
<dbReference type="EMBL" id="FORR01000001">
    <property type="protein sequence ID" value="SFI66782.1"/>
    <property type="molecule type" value="Genomic_DNA"/>
</dbReference>
<keyword evidence="3" id="KW-1185">Reference proteome</keyword>
<evidence type="ECO:0000256" key="1">
    <source>
        <dbReference type="HAMAP-Rule" id="MF_00800"/>
    </source>
</evidence>
<protein>
    <recommendedName>
        <fullName evidence="1">UPF0340 protein SAMN05421852_101308</fullName>
    </recommendedName>
</protein>
<dbReference type="PIRSF" id="PIRSF007510">
    <property type="entry name" value="UCP007510"/>
    <property type="match status" value="1"/>
</dbReference>
<reference evidence="2 3" key="1">
    <citation type="submission" date="2016-10" db="EMBL/GenBank/DDBJ databases">
        <authorList>
            <person name="de Groot N.N."/>
        </authorList>
    </citation>
    <scope>NUCLEOTIDE SEQUENCE [LARGE SCALE GENOMIC DNA]</scope>
    <source>
        <strain evidence="2 3">DSM 44778</strain>
    </source>
</reference>
<dbReference type="Pfam" id="PF04260">
    <property type="entry name" value="DUF436"/>
    <property type="match status" value="1"/>
</dbReference>
<dbReference type="AlphaFoldDB" id="A0A1I3K2S6"/>
<dbReference type="Gene3D" id="3.40.50.10360">
    <property type="entry name" value="Hypothetical protein TT1679"/>
    <property type="match status" value="1"/>
</dbReference>
<dbReference type="InterPro" id="IPR006340">
    <property type="entry name" value="DUF436"/>
</dbReference>
<dbReference type="STRING" id="46223.SAMN05421852_101308"/>
<dbReference type="NCBIfam" id="TIGR01440">
    <property type="entry name" value="TIGR01440 family protein"/>
    <property type="match status" value="1"/>
</dbReference>
<gene>
    <name evidence="2" type="ORF">SAMN05421852_101308</name>
</gene>
<name>A0A1I3K2S6_9BACL</name>
<organism evidence="2 3">
    <name type="scientific">Thermoflavimicrobium dichotomicum</name>
    <dbReference type="NCBI Taxonomy" id="46223"/>
    <lineage>
        <taxon>Bacteria</taxon>
        <taxon>Bacillati</taxon>
        <taxon>Bacillota</taxon>
        <taxon>Bacilli</taxon>
        <taxon>Bacillales</taxon>
        <taxon>Thermoactinomycetaceae</taxon>
        <taxon>Thermoflavimicrobium</taxon>
    </lineage>
</organism>